<evidence type="ECO:0000313" key="2">
    <source>
        <dbReference type="EMBL" id="KAJ8396949.1"/>
    </source>
</evidence>
<accession>A0AAD7S6P4</accession>
<dbReference type="EMBL" id="JAINUG010000102">
    <property type="protein sequence ID" value="KAJ8396949.1"/>
    <property type="molecule type" value="Genomic_DNA"/>
</dbReference>
<dbReference type="Proteomes" id="UP001221898">
    <property type="component" value="Unassembled WGS sequence"/>
</dbReference>
<reference evidence="2" key="1">
    <citation type="journal article" date="2023" name="Science">
        <title>Genome structures resolve the early diversification of teleost fishes.</title>
        <authorList>
            <person name="Parey E."/>
            <person name="Louis A."/>
            <person name="Montfort J."/>
            <person name="Bouchez O."/>
            <person name="Roques C."/>
            <person name="Iampietro C."/>
            <person name="Lluch J."/>
            <person name="Castinel A."/>
            <person name="Donnadieu C."/>
            <person name="Desvignes T."/>
            <person name="Floi Bucao C."/>
            <person name="Jouanno E."/>
            <person name="Wen M."/>
            <person name="Mejri S."/>
            <person name="Dirks R."/>
            <person name="Jansen H."/>
            <person name="Henkel C."/>
            <person name="Chen W.J."/>
            <person name="Zahm M."/>
            <person name="Cabau C."/>
            <person name="Klopp C."/>
            <person name="Thompson A.W."/>
            <person name="Robinson-Rechavi M."/>
            <person name="Braasch I."/>
            <person name="Lecointre G."/>
            <person name="Bobe J."/>
            <person name="Postlethwait J.H."/>
            <person name="Berthelot C."/>
            <person name="Roest Crollius H."/>
            <person name="Guiguen Y."/>
        </authorList>
    </citation>
    <scope>NUCLEOTIDE SEQUENCE</scope>
    <source>
        <strain evidence="2">NC1722</strain>
    </source>
</reference>
<comment type="caution">
    <text evidence="2">The sequence shown here is derived from an EMBL/GenBank/DDBJ whole genome shotgun (WGS) entry which is preliminary data.</text>
</comment>
<gene>
    <name evidence="2" type="ORF">AAFF_G00012720</name>
</gene>
<dbReference type="AlphaFoldDB" id="A0AAD7S6P4"/>
<proteinExistence type="predicted"/>
<protein>
    <submittedName>
        <fullName evidence="2">Uncharacterized protein</fullName>
    </submittedName>
</protein>
<keyword evidence="3" id="KW-1185">Reference proteome</keyword>
<organism evidence="2 3">
    <name type="scientific">Aldrovandia affinis</name>
    <dbReference type="NCBI Taxonomy" id="143900"/>
    <lineage>
        <taxon>Eukaryota</taxon>
        <taxon>Metazoa</taxon>
        <taxon>Chordata</taxon>
        <taxon>Craniata</taxon>
        <taxon>Vertebrata</taxon>
        <taxon>Euteleostomi</taxon>
        <taxon>Actinopterygii</taxon>
        <taxon>Neopterygii</taxon>
        <taxon>Teleostei</taxon>
        <taxon>Notacanthiformes</taxon>
        <taxon>Halosauridae</taxon>
        <taxon>Aldrovandia</taxon>
    </lineage>
</organism>
<name>A0AAD7S6P4_9TELE</name>
<evidence type="ECO:0000256" key="1">
    <source>
        <dbReference type="SAM" id="MobiDB-lite"/>
    </source>
</evidence>
<sequence length="109" mass="11803">MTSANIQWDSQAKRGGSSFAKGVKRSQRGRRISDNYPSSKPPPLDIRAKYTDPGNREHICDDVLFMLPLHAGGLISSDLVINNNGYRNNDSWCDKIVLSGGGVGVGELG</sequence>
<feature type="region of interest" description="Disordered" evidence="1">
    <location>
        <begin position="1"/>
        <end position="51"/>
    </location>
</feature>
<evidence type="ECO:0000313" key="3">
    <source>
        <dbReference type="Proteomes" id="UP001221898"/>
    </source>
</evidence>
<feature type="compositionally biased region" description="Polar residues" evidence="1">
    <location>
        <begin position="1"/>
        <end position="10"/>
    </location>
</feature>